<feature type="chain" id="PRO_5014339798" evidence="1">
    <location>
        <begin position="25"/>
        <end position="93"/>
    </location>
</feature>
<keyword evidence="1" id="KW-0732">Signal</keyword>
<reference evidence="2 3" key="1">
    <citation type="submission" date="2017-10" db="EMBL/GenBank/DDBJ databases">
        <title>Genome announcement of Methylocella silvestris TVC from permafrost.</title>
        <authorList>
            <person name="Wang J."/>
            <person name="Geng K."/>
            <person name="Ul-Haque F."/>
            <person name="Crombie A.T."/>
            <person name="Street L.E."/>
            <person name="Wookey P.A."/>
            <person name="Murrell J.C."/>
            <person name="Pratscher J."/>
        </authorList>
    </citation>
    <scope>NUCLEOTIDE SEQUENCE [LARGE SCALE GENOMIC DNA]</scope>
    <source>
        <strain evidence="2 3">TVC</strain>
    </source>
</reference>
<feature type="signal peptide" evidence="1">
    <location>
        <begin position="1"/>
        <end position="24"/>
    </location>
</feature>
<comment type="caution">
    <text evidence="2">The sequence shown here is derived from an EMBL/GenBank/DDBJ whole genome shotgun (WGS) entry which is preliminary data.</text>
</comment>
<protein>
    <submittedName>
        <fullName evidence="2">Uncharacterized protein</fullName>
    </submittedName>
</protein>
<evidence type="ECO:0000256" key="1">
    <source>
        <dbReference type="SAM" id="SignalP"/>
    </source>
</evidence>
<dbReference type="EMBL" id="PDZR01000021">
    <property type="protein sequence ID" value="PNG24953.1"/>
    <property type="molecule type" value="Genomic_DNA"/>
</dbReference>
<dbReference type="RefSeq" id="WP_102844687.1">
    <property type="nucleotide sequence ID" value="NZ_PDZR01000021.1"/>
</dbReference>
<dbReference type="AlphaFoldDB" id="A0A2J7TDY0"/>
<proteinExistence type="predicted"/>
<gene>
    <name evidence="2" type="ORF">CR492_15740</name>
</gene>
<organism evidence="2 3">
    <name type="scientific">Methylocella silvestris</name>
    <dbReference type="NCBI Taxonomy" id="199596"/>
    <lineage>
        <taxon>Bacteria</taxon>
        <taxon>Pseudomonadati</taxon>
        <taxon>Pseudomonadota</taxon>
        <taxon>Alphaproteobacteria</taxon>
        <taxon>Hyphomicrobiales</taxon>
        <taxon>Beijerinckiaceae</taxon>
        <taxon>Methylocella</taxon>
    </lineage>
</organism>
<dbReference type="Proteomes" id="UP000236286">
    <property type="component" value="Unassembled WGS sequence"/>
</dbReference>
<name>A0A2J7TDY0_METSI</name>
<evidence type="ECO:0000313" key="2">
    <source>
        <dbReference type="EMBL" id="PNG24953.1"/>
    </source>
</evidence>
<evidence type="ECO:0000313" key="3">
    <source>
        <dbReference type="Proteomes" id="UP000236286"/>
    </source>
</evidence>
<accession>A0A2J7TDY0</accession>
<sequence length="93" mass="11528">MNFKQRWVAAALTASMAMADLAAAAPTSGFVATAPAIRALAAPAEPQATEKAYYYHRRRYYRPYYHRRYYRRYYYHPRYYHPYYHRRYWHRYW</sequence>